<protein>
    <submittedName>
        <fullName evidence="2">DUF4097 family beta strand repeat protein</fullName>
    </submittedName>
</protein>
<evidence type="ECO:0000259" key="1">
    <source>
        <dbReference type="Pfam" id="PF13349"/>
    </source>
</evidence>
<dbReference type="AlphaFoldDB" id="A0A9D1EQM4"/>
<evidence type="ECO:0000313" key="3">
    <source>
        <dbReference type="Proteomes" id="UP000823935"/>
    </source>
</evidence>
<feature type="domain" description="DUF4097" evidence="1">
    <location>
        <begin position="69"/>
        <end position="222"/>
    </location>
</feature>
<dbReference type="PROSITE" id="PS51257">
    <property type="entry name" value="PROKAR_LIPOPROTEIN"/>
    <property type="match status" value="1"/>
</dbReference>
<organism evidence="2 3">
    <name type="scientific">Candidatus Limivivens intestinipullorum</name>
    <dbReference type="NCBI Taxonomy" id="2840858"/>
    <lineage>
        <taxon>Bacteria</taxon>
        <taxon>Bacillati</taxon>
        <taxon>Bacillota</taxon>
        <taxon>Clostridia</taxon>
        <taxon>Lachnospirales</taxon>
        <taxon>Lachnospiraceae</taxon>
        <taxon>Lachnospiraceae incertae sedis</taxon>
        <taxon>Candidatus Limivivens</taxon>
    </lineage>
</organism>
<reference evidence="2" key="2">
    <citation type="journal article" date="2021" name="PeerJ">
        <title>Extensive microbial diversity within the chicken gut microbiome revealed by metagenomics and culture.</title>
        <authorList>
            <person name="Gilroy R."/>
            <person name="Ravi A."/>
            <person name="Getino M."/>
            <person name="Pursley I."/>
            <person name="Horton D.L."/>
            <person name="Alikhan N.F."/>
            <person name="Baker D."/>
            <person name="Gharbi K."/>
            <person name="Hall N."/>
            <person name="Watson M."/>
            <person name="Adriaenssens E.M."/>
            <person name="Foster-Nyarko E."/>
            <person name="Jarju S."/>
            <person name="Secka A."/>
            <person name="Antonio M."/>
            <person name="Oren A."/>
            <person name="Chaudhuri R.R."/>
            <person name="La Ragione R."/>
            <person name="Hildebrand F."/>
            <person name="Pallen M.J."/>
        </authorList>
    </citation>
    <scope>NUCLEOTIDE SEQUENCE</scope>
    <source>
        <strain evidence="2">CHK190-19873</strain>
    </source>
</reference>
<accession>A0A9D1EQM4</accession>
<proteinExistence type="predicted"/>
<reference evidence="2" key="1">
    <citation type="submission" date="2020-10" db="EMBL/GenBank/DDBJ databases">
        <authorList>
            <person name="Gilroy R."/>
        </authorList>
    </citation>
    <scope>NUCLEOTIDE SEQUENCE</scope>
    <source>
        <strain evidence="2">CHK190-19873</strain>
    </source>
</reference>
<dbReference type="EMBL" id="DVIQ01000014">
    <property type="protein sequence ID" value="HIS30384.1"/>
    <property type="molecule type" value="Genomic_DNA"/>
</dbReference>
<sequence>MKRFTRIMLLLSAVFIASGCLFCFIGTALGGQVSDVFDNVYLDTGKGRLVVSGQGISQTDFTRRCAGVKSLEIDVGLADCTVIRSAVSEVRITGNSSGNGPEMFQEDGTLYITQESGMSIPLFGDGTNAENIRIEIPEDLVLEKLWIHNGLGNTVVQEISCESLVLENGLGNITFTGSVEKEGRISNGMGQTALTLTGERDDYNYELSCGFGSLSVDGSKYSGIDLKENIHNGSNRILQADCSFGNISIRFREEIL</sequence>
<gene>
    <name evidence="2" type="ORF">IAB44_02380</name>
</gene>
<comment type="caution">
    <text evidence="2">The sequence shown here is derived from an EMBL/GenBank/DDBJ whole genome shotgun (WGS) entry which is preliminary data.</text>
</comment>
<dbReference type="Pfam" id="PF13349">
    <property type="entry name" value="DUF4097"/>
    <property type="match status" value="1"/>
</dbReference>
<name>A0A9D1EQM4_9FIRM</name>
<dbReference type="InterPro" id="IPR025164">
    <property type="entry name" value="Toastrack_DUF4097"/>
</dbReference>
<dbReference type="Proteomes" id="UP000823935">
    <property type="component" value="Unassembled WGS sequence"/>
</dbReference>
<evidence type="ECO:0000313" key="2">
    <source>
        <dbReference type="EMBL" id="HIS30384.1"/>
    </source>
</evidence>